<keyword evidence="2" id="KW-1185">Reference proteome</keyword>
<comment type="caution">
    <text evidence="1">The sequence shown here is derived from an EMBL/GenBank/DDBJ whole genome shotgun (WGS) entry which is preliminary data.</text>
</comment>
<reference evidence="2" key="1">
    <citation type="submission" date="2022-10" db="EMBL/GenBank/DDBJ databases">
        <title>Genome assembly of Pristionchus species.</title>
        <authorList>
            <person name="Yoshida K."/>
            <person name="Sommer R.J."/>
        </authorList>
    </citation>
    <scope>NUCLEOTIDE SEQUENCE [LARGE SCALE GENOMIC DNA]</scope>
    <source>
        <strain evidence="2">RS5460</strain>
    </source>
</reference>
<dbReference type="Proteomes" id="UP001328107">
    <property type="component" value="Unassembled WGS sequence"/>
</dbReference>
<dbReference type="AlphaFoldDB" id="A0AAN5C8Y1"/>
<name>A0AAN5C8Y1_9BILA</name>
<organism evidence="1 2">
    <name type="scientific">Pristionchus mayeri</name>
    <dbReference type="NCBI Taxonomy" id="1317129"/>
    <lineage>
        <taxon>Eukaryota</taxon>
        <taxon>Metazoa</taxon>
        <taxon>Ecdysozoa</taxon>
        <taxon>Nematoda</taxon>
        <taxon>Chromadorea</taxon>
        <taxon>Rhabditida</taxon>
        <taxon>Rhabditina</taxon>
        <taxon>Diplogasteromorpha</taxon>
        <taxon>Diplogasteroidea</taxon>
        <taxon>Neodiplogasteridae</taxon>
        <taxon>Pristionchus</taxon>
    </lineage>
</organism>
<evidence type="ECO:0000313" key="1">
    <source>
        <dbReference type="EMBL" id="GMR42138.1"/>
    </source>
</evidence>
<evidence type="ECO:0000313" key="2">
    <source>
        <dbReference type="Proteomes" id="UP001328107"/>
    </source>
</evidence>
<dbReference type="EMBL" id="BTRK01000003">
    <property type="protein sequence ID" value="GMR42138.1"/>
    <property type="molecule type" value="Genomic_DNA"/>
</dbReference>
<gene>
    <name evidence="1" type="ORF">PMAYCL1PPCAC_12333</name>
</gene>
<accession>A0AAN5C8Y1</accession>
<proteinExistence type="predicted"/>
<protein>
    <submittedName>
        <fullName evidence="1">Uncharacterized protein</fullName>
    </submittedName>
</protein>
<sequence length="193" mass="22064">MARAKDEEIVKTYKEYFLRPSPFIPPSVLDTPSLFEDEMGQQEREDEMEDEEEQIDDGLTVVDRLANCYRPDIPLKNMANGSESSYLFKIYPPLEHISNPVVSPPNTTEFNDRPYARAILRSLPNLSREANEIEGYPSLIYHFAKACLQSPNRLYNGPALLFLLPDFASKMAEREAVVKSLTNTDIAEEERSK</sequence>